<dbReference type="GeneID" id="125776761"/>
<sequence length="137" mass="15631">MVKPETIANIFKKCQFVKESFEVEELSQEADGIVELVNIDEFLHEEYLNFVHCDDNLPCYGESTDADIIAEAVSGAEALSESSEDEDELSIPTKREVFDSINVLRKALMPSNSFMQEIEDIEQYYFSISSIKMFNPK</sequence>
<dbReference type="RefSeq" id="XP_049306272.1">
    <property type="nucleotide sequence ID" value="XM_049450315.1"/>
</dbReference>
<gene>
    <name evidence="2" type="primary">LOC125776761</name>
</gene>
<accession>A0ABM3JAL7</accession>
<evidence type="ECO:0000313" key="1">
    <source>
        <dbReference type="Proteomes" id="UP001652620"/>
    </source>
</evidence>
<proteinExistence type="predicted"/>
<name>A0ABM3JAL7_BACDO</name>
<reference evidence="2" key="2">
    <citation type="submission" date="2025-08" db="UniProtKB">
        <authorList>
            <consortium name="RefSeq"/>
        </authorList>
    </citation>
    <scope>IDENTIFICATION</scope>
    <source>
        <tissue evidence="2">Adult</tissue>
    </source>
</reference>
<protein>
    <submittedName>
        <fullName evidence="2">Uncharacterized protein LOC125776761</fullName>
    </submittedName>
</protein>
<evidence type="ECO:0000313" key="2">
    <source>
        <dbReference type="RefSeq" id="XP_049306272.1"/>
    </source>
</evidence>
<organism evidence="1 2">
    <name type="scientific">Bactrocera dorsalis</name>
    <name type="common">Oriental fruit fly</name>
    <name type="synonym">Dacus dorsalis</name>
    <dbReference type="NCBI Taxonomy" id="27457"/>
    <lineage>
        <taxon>Eukaryota</taxon>
        <taxon>Metazoa</taxon>
        <taxon>Ecdysozoa</taxon>
        <taxon>Arthropoda</taxon>
        <taxon>Hexapoda</taxon>
        <taxon>Insecta</taxon>
        <taxon>Pterygota</taxon>
        <taxon>Neoptera</taxon>
        <taxon>Endopterygota</taxon>
        <taxon>Diptera</taxon>
        <taxon>Brachycera</taxon>
        <taxon>Muscomorpha</taxon>
        <taxon>Tephritoidea</taxon>
        <taxon>Tephritidae</taxon>
        <taxon>Bactrocera</taxon>
        <taxon>Bactrocera</taxon>
    </lineage>
</organism>
<dbReference type="Proteomes" id="UP001652620">
    <property type="component" value="Chromosome 2"/>
</dbReference>
<keyword evidence="1" id="KW-1185">Reference proteome</keyword>
<reference evidence="1" key="1">
    <citation type="submission" date="2025-05" db="UniProtKB">
        <authorList>
            <consortium name="RefSeq"/>
        </authorList>
    </citation>
    <scope>NUCLEOTIDE SEQUENCE [LARGE SCALE GENOMIC DNA]</scope>
</reference>